<keyword evidence="3" id="KW-1185">Reference proteome</keyword>
<comment type="caution">
    <text evidence="2">The sequence shown here is derived from an EMBL/GenBank/DDBJ whole genome shotgun (WGS) entry which is preliminary data.</text>
</comment>
<dbReference type="RefSeq" id="WP_385877745.1">
    <property type="nucleotide sequence ID" value="NZ_JBHLXE010000107.1"/>
</dbReference>
<accession>A0ABV6CCB3</accession>
<protein>
    <submittedName>
        <fullName evidence="2">Uncharacterized protein</fullName>
    </submittedName>
</protein>
<keyword evidence="1" id="KW-0732">Signal</keyword>
<feature type="signal peptide" evidence="1">
    <location>
        <begin position="1"/>
        <end position="21"/>
    </location>
</feature>
<dbReference type="Proteomes" id="UP001589758">
    <property type="component" value="Unassembled WGS sequence"/>
</dbReference>
<evidence type="ECO:0000313" key="3">
    <source>
        <dbReference type="Proteomes" id="UP001589758"/>
    </source>
</evidence>
<dbReference type="EMBL" id="JBHLXE010000107">
    <property type="protein sequence ID" value="MFC0180623.1"/>
    <property type="molecule type" value="Genomic_DNA"/>
</dbReference>
<proteinExistence type="predicted"/>
<sequence>MKKITCLLFLIVFLGSLNVNAKNDEIKSCGLNTNFKPDNELLTMDGFKIKQITQEEYDAAEPLPSWFEVVDVQGEQNGTFEVPLENGEKLVFNNINVGTDSDYAHFLVGMFSELDAYLFELSLMETSDFRLYSKLDGELIAVLPGPTLKHPKLPLFFSFATVEFFSGTYVSVFKLDESKKLKQIYENAFGLSLVAYGYGDDRAYPAEYNATIKFTSYREEKNPARNPTLFIDKSGIIYLTVHPIKRKKREATEYNPEEEEHEVQLKEKCYLSIELQS</sequence>
<gene>
    <name evidence="2" type="ORF">ACFFIT_11125</name>
</gene>
<evidence type="ECO:0000313" key="2">
    <source>
        <dbReference type="EMBL" id="MFC0180623.1"/>
    </source>
</evidence>
<evidence type="ECO:0000256" key="1">
    <source>
        <dbReference type="SAM" id="SignalP"/>
    </source>
</evidence>
<name>A0ABV6CCB3_9GAMM</name>
<organism evidence="2 3">
    <name type="scientific">Thorsellia kenyensis</name>
    <dbReference type="NCBI Taxonomy" id="1549888"/>
    <lineage>
        <taxon>Bacteria</taxon>
        <taxon>Pseudomonadati</taxon>
        <taxon>Pseudomonadota</taxon>
        <taxon>Gammaproteobacteria</taxon>
        <taxon>Enterobacterales</taxon>
        <taxon>Thorselliaceae</taxon>
        <taxon>Thorsellia</taxon>
    </lineage>
</organism>
<reference evidence="2 3" key="1">
    <citation type="submission" date="2024-09" db="EMBL/GenBank/DDBJ databases">
        <authorList>
            <person name="Sun Q."/>
            <person name="Mori K."/>
        </authorList>
    </citation>
    <scope>NUCLEOTIDE SEQUENCE [LARGE SCALE GENOMIC DNA]</scope>
    <source>
        <strain evidence="2 3">CCM 8545</strain>
    </source>
</reference>
<feature type="chain" id="PRO_5045729973" evidence="1">
    <location>
        <begin position="22"/>
        <end position="277"/>
    </location>
</feature>